<dbReference type="SUPFAM" id="SSF54523">
    <property type="entry name" value="Pili subunits"/>
    <property type="match status" value="1"/>
</dbReference>
<accession>A0A919LZR6</accession>
<name>A0A919LZR6_9ACTN</name>
<dbReference type="NCBIfam" id="TIGR02532">
    <property type="entry name" value="IV_pilin_GFxxxE"/>
    <property type="match status" value="1"/>
</dbReference>
<dbReference type="RefSeq" id="WP_203739858.1">
    <property type="nucleotide sequence ID" value="NZ_BAAAUC010000007.1"/>
</dbReference>
<evidence type="ECO:0000256" key="4">
    <source>
        <dbReference type="ARBA" id="ARBA00022989"/>
    </source>
</evidence>
<dbReference type="Pfam" id="PF07963">
    <property type="entry name" value="N_methyl"/>
    <property type="match status" value="1"/>
</dbReference>
<organism evidence="7 8">
    <name type="scientific">Actinoplanes cyaneus</name>
    <dbReference type="NCBI Taxonomy" id="52696"/>
    <lineage>
        <taxon>Bacteria</taxon>
        <taxon>Bacillati</taxon>
        <taxon>Actinomycetota</taxon>
        <taxon>Actinomycetes</taxon>
        <taxon>Micromonosporales</taxon>
        <taxon>Micromonosporaceae</taxon>
        <taxon>Actinoplanes</taxon>
    </lineage>
</organism>
<keyword evidence="3 6" id="KW-0812">Transmembrane</keyword>
<dbReference type="Proteomes" id="UP000619479">
    <property type="component" value="Unassembled WGS sequence"/>
</dbReference>
<dbReference type="InterPro" id="IPR045584">
    <property type="entry name" value="Pilin-like"/>
</dbReference>
<dbReference type="Gene3D" id="3.30.700.10">
    <property type="entry name" value="Glycoprotein, Type 4 Pilin"/>
    <property type="match status" value="1"/>
</dbReference>
<evidence type="ECO:0000256" key="1">
    <source>
        <dbReference type="ARBA" id="ARBA00004167"/>
    </source>
</evidence>
<evidence type="ECO:0000256" key="6">
    <source>
        <dbReference type="SAM" id="Phobius"/>
    </source>
</evidence>
<dbReference type="GO" id="GO:0016020">
    <property type="term" value="C:membrane"/>
    <property type="evidence" value="ECO:0007669"/>
    <property type="project" value="UniProtKB-SubCell"/>
</dbReference>
<protein>
    <submittedName>
        <fullName evidence="7">Uncharacterized protein</fullName>
    </submittedName>
</protein>
<evidence type="ECO:0000256" key="3">
    <source>
        <dbReference type="ARBA" id="ARBA00022692"/>
    </source>
</evidence>
<evidence type="ECO:0000313" key="7">
    <source>
        <dbReference type="EMBL" id="GID64355.1"/>
    </source>
</evidence>
<keyword evidence="5 6" id="KW-0472">Membrane</keyword>
<dbReference type="PANTHER" id="PTHR30093:SF44">
    <property type="entry name" value="TYPE II SECRETION SYSTEM CORE PROTEIN G"/>
    <property type="match status" value="1"/>
</dbReference>
<dbReference type="GO" id="GO:0015627">
    <property type="term" value="C:type II protein secretion system complex"/>
    <property type="evidence" value="ECO:0007669"/>
    <property type="project" value="InterPro"/>
</dbReference>
<comment type="subcellular location">
    <subcellularLocation>
        <location evidence="1">Membrane</location>
        <topology evidence="1">Single-pass membrane protein</topology>
    </subcellularLocation>
</comment>
<keyword evidence="2" id="KW-0488">Methylation</keyword>
<dbReference type="InterPro" id="IPR012902">
    <property type="entry name" value="N_methyl_site"/>
</dbReference>
<gene>
    <name evidence="7" type="ORF">Acy02nite_22360</name>
</gene>
<dbReference type="PANTHER" id="PTHR30093">
    <property type="entry name" value="GENERAL SECRETION PATHWAY PROTEIN G"/>
    <property type="match status" value="1"/>
</dbReference>
<sequence>MQNVIDRLAVKRDDILAKKDDEGFTLIELLVVVVIIGVLVAIAVPVYLNYRQGAADKSAQSDVRGAISAIEQYYTSNGNTYPTTAASSMQSGGGTSSTIVLTATTGGAPGTITVSDKTELTYVPPSGTGTTATSYKICARNTGGSGKTYLYDASVGGSVKTAATGATPSTTGCS</sequence>
<dbReference type="EMBL" id="BOMH01000016">
    <property type="protein sequence ID" value="GID64355.1"/>
    <property type="molecule type" value="Genomic_DNA"/>
</dbReference>
<feature type="transmembrane region" description="Helical" evidence="6">
    <location>
        <begin position="26"/>
        <end position="48"/>
    </location>
</feature>
<keyword evidence="4 6" id="KW-1133">Transmembrane helix</keyword>
<dbReference type="PROSITE" id="PS00409">
    <property type="entry name" value="PROKAR_NTER_METHYL"/>
    <property type="match status" value="1"/>
</dbReference>
<evidence type="ECO:0000256" key="5">
    <source>
        <dbReference type="ARBA" id="ARBA00023136"/>
    </source>
</evidence>
<reference evidence="7" key="1">
    <citation type="submission" date="2021-01" db="EMBL/GenBank/DDBJ databases">
        <title>Whole genome shotgun sequence of Actinoplanes cyaneus NBRC 14990.</title>
        <authorList>
            <person name="Komaki H."/>
            <person name="Tamura T."/>
        </authorList>
    </citation>
    <scope>NUCLEOTIDE SEQUENCE</scope>
    <source>
        <strain evidence="7">NBRC 14990</strain>
    </source>
</reference>
<evidence type="ECO:0000256" key="2">
    <source>
        <dbReference type="ARBA" id="ARBA00022481"/>
    </source>
</evidence>
<dbReference type="AlphaFoldDB" id="A0A919LZR6"/>
<evidence type="ECO:0000313" key="8">
    <source>
        <dbReference type="Proteomes" id="UP000619479"/>
    </source>
</evidence>
<dbReference type="GO" id="GO:0015628">
    <property type="term" value="P:protein secretion by the type II secretion system"/>
    <property type="evidence" value="ECO:0007669"/>
    <property type="project" value="InterPro"/>
</dbReference>
<dbReference type="InterPro" id="IPR000983">
    <property type="entry name" value="Bac_GSPG_pilin"/>
</dbReference>
<proteinExistence type="predicted"/>
<keyword evidence="8" id="KW-1185">Reference proteome</keyword>
<comment type="caution">
    <text evidence="7">The sequence shown here is derived from an EMBL/GenBank/DDBJ whole genome shotgun (WGS) entry which is preliminary data.</text>
</comment>
<dbReference type="PRINTS" id="PR00813">
    <property type="entry name" value="BCTERIALGSPG"/>
</dbReference>